<evidence type="ECO:0000259" key="4">
    <source>
        <dbReference type="PROSITE" id="PS01124"/>
    </source>
</evidence>
<dbReference type="InterPro" id="IPR037923">
    <property type="entry name" value="HTH-like"/>
</dbReference>
<name>A0ABW0LTQ0_9BACL</name>
<dbReference type="SMART" id="SM00342">
    <property type="entry name" value="HTH_ARAC"/>
    <property type="match status" value="1"/>
</dbReference>
<dbReference type="InterPro" id="IPR018062">
    <property type="entry name" value="HTH_AraC-typ_CS"/>
</dbReference>
<dbReference type="SUPFAM" id="SSF51215">
    <property type="entry name" value="Regulatory protein AraC"/>
    <property type="match status" value="1"/>
</dbReference>
<dbReference type="PROSITE" id="PS00041">
    <property type="entry name" value="HTH_ARAC_FAMILY_1"/>
    <property type="match status" value="1"/>
</dbReference>
<feature type="domain" description="HTH araC/xylS-type" evidence="4">
    <location>
        <begin position="189"/>
        <end position="287"/>
    </location>
</feature>
<organism evidence="5 6">
    <name type="scientific">Cohnella suwonensis</name>
    <dbReference type="NCBI Taxonomy" id="696072"/>
    <lineage>
        <taxon>Bacteria</taxon>
        <taxon>Bacillati</taxon>
        <taxon>Bacillota</taxon>
        <taxon>Bacilli</taxon>
        <taxon>Bacillales</taxon>
        <taxon>Paenibacillaceae</taxon>
        <taxon>Cohnella</taxon>
    </lineage>
</organism>
<comment type="caution">
    <text evidence="5">The sequence shown here is derived from an EMBL/GenBank/DDBJ whole genome shotgun (WGS) entry which is preliminary data.</text>
</comment>
<evidence type="ECO:0000313" key="5">
    <source>
        <dbReference type="EMBL" id="MFC5469098.1"/>
    </source>
</evidence>
<evidence type="ECO:0000256" key="2">
    <source>
        <dbReference type="ARBA" id="ARBA00023125"/>
    </source>
</evidence>
<dbReference type="RefSeq" id="WP_209748799.1">
    <property type="nucleotide sequence ID" value="NZ_JBHSMH010000025.1"/>
</dbReference>
<dbReference type="InterPro" id="IPR018060">
    <property type="entry name" value="HTH_AraC"/>
</dbReference>
<dbReference type="SUPFAM" id="SSF46689">
    <property type="entry name" value="Homeodomain-like"/>
    <property type="match status" value="1"/>
</dbReference>
<evidence type="ECO:0000256" key="3">
    <source>
        <dbReference type="ARBA" id="ARBA00023163"/>
    </source>
</evidence>
<keyword evidence="1" id="KW-0805">Transcription regulation</keyword>
<reference evidence="6" key="1">
    <citation type="journal article" date="2019" name="Int. J. Syst. Evol. Microbiol.">
        <title>The Global Catalogue of Microorganisms (GCM) 10K type strain sequencing project: providing services to taxonomists for standard genome sequencing and annotation.</title>
        <authorList>
            <consortium name="The Broad Institute Genomics Platform"/>
            <consortium name="The Broad Institute Genome Sequencing Center for Infectious Disease"/>
            <person name="Wu L."/>
            <person name="Ma J."/>
        </authorList>
    </citation>
    <scope>NUCLEOTIDE SEQUENCE [LARGE SCALE GENOMIC DNA]</scope>
    <source>
        <strain evidence="6">CCUG 57113</strain>
    </source>
</reference>
<dbReference type="PROSITE" id="PS01124">
    <property type="entry name" value="HTH_ARAC_FAMILY_2"/>
    <property type="match status" value="1"/>
</dbReference>
<evidence type="ECO:0000313" key="6">
    <source>
        <dbReference type="Proteomes" id="UP001596105"/>
    </source>
</evidence>
<evidence type="ECO:0000256" key="1">
    <source>
        <dbReference type="ARBA" id="ARBA00023015"/>
    </source>
</evidence>
<protein>
    <submittedName>
        <fullName evidence="5">Helix-turn-helix domain-containing protein</fullName>
    </submittedName>
</protein>
<dbReference type="Proteomes" id="UP001596105">
    <property type="component" value="Unassembled WGS sequence"/>
</dbReference>
<dbReference type="Pfam" id="PF12833">
    <property type="entry name" value="HTH_18"/>
    <property type="match status" value="1"/>
</dbReference>
<proteinExistence type="predicted"/>
<keyword evidence="6" id="KW-1185">Reference proteome</keyword>
<dbReference type="InterPro" id="IPR020449">
    <property type="entry name" value="Tscrpt_reg_AraC-type_HTH"/>
</dbReference>
<sequence>MKRDIYLTADRFPLVRDIGCNRTDDWYSHPDRVLDYDVFLFVAEGGMQVIEEGIEYFVGANEHLFLKKRLHHWGRPETLPGTTWYWIHFTTIVDERIEYKRQLSIGPELEYYFSDHYQYALQLPKFGAAALHRTTEQRLQSMTESSRIQRAHRMTEISLQVYQFFLGLHQSAVNREKAAKSGKAEAHIGRIMTYLIRHAEEEFDAKGLSEYMNLNYSHLSATFSKITGQTIIEAHTRLRMNKALHLLRTTSLNISEISERLGFQNPFYFSRVFKKVLGESPSCYMNHLYR</sequence>
<dbReference type="Gene3D" id="1.10.10.60">
    <property type="entry name" value="Homeodomain-like"/>
    <property type="match status" value="2"/>
</dbReference>
<gene>
    <name evidence="5" type="ORF">ACFPPD_10225</name>
</gene>
<dbReference type="InterPro" id="IPR009057">
    <property type="entry name" value="Homeodomain-like_sf"/>
</dbReference>
<keyword evidence="3" id="KW-0804">Transcription</keyword>
<dbReference type="PANTHER" id="PTHR43280">
    <property type="entry name" value="ARAC-FAMILY TRANSCRIPTIONAL REGULATOR"/>
    <property type="match status" value="1"/>
</dbReference>
<keyword evidence="2" id="KW-0238">DNA-binding</keyword>
<accession>A0ABW0LTQ0</accession>
<dbReference type="EMBL" id="JBHSMH010000025">
    <property type="protein sequence ID" value="MFC5469098.1"/>
    <property type="molecule type" value="Genomic_DNA"/>
</dbReference>
<dbReference type="PANTHER" id="PTHR43280:SF2">
    <property type="entry name" value="HTH-TYPE TRANSCRIPTIONAL REGULATOR EXSA"/>
    <property type="match status" value="1"/>
</dbReference>
<dbReference type="PRINTS" id="PR00032">
    <property type="entry name" value="HTHARAC"/>
</dbReference>